<dbReference type="Gene3D" id="2.40.128.480">
    <property type="entry name" value="Rhodococcus equi virulence-associated protein"/>
    <property type="match status" value="1"/>
</dbReference>
<geneLocation type="plasmid" evidence="2">
    <name>PVAPB1533</name>
</geneLocation>
<dbReference type="InterPro" id="IPR008810">
    <property type="entry name" value="R_equi_Vir"/>
</dbReference>
<evidence type="ECO:0000313" key="2">
    <source>
        <dbReference type="EMBL" id="ARX60659.1"/>
    </source>
</evidence>
<keyword evidence="1" id="KW-0614">Plasmid</keyword>
<sequence length="202" mass="21196">MHAAQRLSHFPPHFVTSVYEEGREGVIRTVVGRGAFVLAFSILATGAAYAHAQELEPGGSFSEGILQRNFPLEGEFASVSEPGSGNVSASKVGEESNFAVRGVVVSALFYQHLEITVSGGETFDGDGGGLSVPGGGALWGTLFTRDLQRLYDETVSFEFNAAGLFVNVNFFDKDGILLGHVESGAVSTAVGIGGGTGRWHIV</sequence>
<dbReference type="Pfam" id="PF05526">
    <property type="entry name" value="R_equi_Vir"/>
    <property type="match status" value="1"/>
</dbReference>
<protein>
    <submittedName>
        <fullName evidence="1">Virulence associated protein</fullName>
    </submittedName>
</protein>
<accession>A0A1Z1UYS8</accession>
<dbReference type="EMBL" id="KX443407">
    <property type="protein sequence ID" value="ARX60659.1"/>
    <property type="molecule type" value="Genomic_DNA"/>
</dbReference>
<reference evidence="1" key="1">
    <citation type="journal article" date="2017" name="Genome Biol. Evol.">
        <title>Comparative Genomics of Rhodococcus equi Virulence Plasmids Indicates Host-Driven Evolution of the vap Pathogenicity Island.</title>
        <authorList>
            <person name="MacArthur I."/>
            <person name="Anastasi E."/>
            <person name="Alvarez S."/>
            <person name="Scortti M."/>
            <person name="Vazquez-Boland J.A."/>
        </authorList>
    </citation>
    <scope>NUCLEOTIDE SEQUENCE</scope>
    <source>
        <strain evidence="1">PAM1413</strain>
        <strain evidence="2">PAM1533</strain>
        <plasmid evidence="1">pVAPB1413</plasmid>
        <plasmid evidence="2">PVAPB1533</plasmid>
    </source>
</reference>
<dbReference type="AlphaFoldDB" id="A0A1Z1UYS8"/>
<organism evidence="1">
    <name type="scientific">Rhodococcus hoagii</name>
    <name type="common">Corynebacterium equii</name>
    <dbReference type="NCBI Taxonomy" id="43767"/>
    <lineage>
        <taxon>Bacteria</taxon>
        <taxon>Bacillati</taxon>
        <taxon>Actinomycetota</taxon>
        <taxon>Actinomycetes</taxon>
        <taxon>Mycobacteriales</taxon>
        <taxon>Nocardiaceae</taxon>
        <taxon>Prescottella</taxon>
    </lineage>
</organism>
<dbReference type="EMBL" id="KX443406">
    <property type="protein sequence ID" value="ARX60553.1"/>
    <property type="molecule type" value="Genomic_DNA"/>
</dbReference>
<dbReference type="PIRSF" id="PIRSF009221">
    <property type="entry name" value="R_equi_Vir"/>
    <property type="match status" value="1"/>
</dbReference>
<gene>
    <name evidence="1" type="ORF">pVAPB1413_vapM</name>
    <name evidence="2" type="ORF">pVAPB1533_vapM</name>
</gene>
<evidence type="ECO:0000313" key="1">
    <source>
        <dbReference type="EMBL" id="ARX60553.1"/>
    </source>
</evidence>
<dbReference type="InterPro" id="IPR038625">
    <property type="entry name" value="R_equi_Vir_sf"/>
</dbReference>
<name>A0A1Z1UYS8_RHOHA</name>
<proteinExistence type="predicted"/>
<geneLocation type="plasmid" evidence="1">
    <name>pVAPB1413</name>
</geneLocation>